<evidence type="ECO:0000256" key="2">
    <source>
        <dbReference type="ARBA" id="ARBA00022737"/>
    </source>
</evidence>
<dbReference type="EMBL" id="JABWAB010000001">
    <property type="protein sequence ID" value="KAF6058419.1"/>
    <property type="molecule type" value="Genomic_DNA"/>
</dbReference>
<keyword evidence="2" id="KW-0677">Repeat</keyword>
<dbReference type="PROSITE" id="PS51450">
    <property type="entry name" value="LRR"/>
    <property type="match status" value="3"/>
</dbReference>
<gene>
    <name evidence="3" type="ORF">FOB60_000001</name>
</gene>
<evidence type="ECO:0000256" key="1">
    <source>
        <dbReference type="ARBA" id="ARBA00022614"/>
    </source>
</evidence>
<evidence type="ECO:0000313" key="3">
    <source>
        <dbReference type="EMBL" id="KAF6058419.1"/>
    </source>
</evidence>
<comment type="caution">
    <text evidence="3">The sequence shown here is derived from an EMBL/GenBank/DDBJ whole genome shotgun (WGS) entry which is preliminary data.</text>
</comment>
<dbReference type="SUPFAM" id="SSF52058">
    <property type="entry name" value="L domain-like"/>
    <property type="match status" value="1"/>
</dbReference>
<keyword evidence="1" id="KW-0433">Leucine-rich repeat</keyword>
<reference evidence="3" key="1">
    <citation type="submission" date="2020-03" db="EMBL/GenBank/DDBJ databases">
        <title>FDA dAtabase for Regulatory Grade micrObial Sequences (FDA-ARGOS): Supporting development and validation of Infectious Disease Dx tests.</title>
        <authorList>
            <person name="Campos J."/>
            <person name="Goldberg B."/>
            <person name="Tallon L."/>
            <person name="Sadzewicz L."/>
            <person name="Vavikolanu K."/>
            <person name="Mehta A."/>
            <person name="Aluvathingal J."/>
            <person name="Nadendla S."/>
            <person name="Nandy P."/>
            <person name="Geyer C."/>
            <person name="Yan Y."/>
            <person name="Sichtig H."/>
        </authorList>
    </citation>
    <scope>NUCLEOTIDE SEQUENCE [LARGE SCALE GENOMIC DNA]</scope>
    <source>
        <strain evidence="3">FDAARGOS_652</strain>
    </source>
</reference>
<organism evidence="3 4">
    <name type="scientific">Candida parapsilosis</name>
    <name type="common">Yeast</name>
    <dbReference type="NCBI Taxonomy" id="5480"/>
    <lineage>
        <taxon>Eukaryota</taxon>
        <taxon>Fungi</taxon>
        <taxon>Dikarya</taxon>
        <taxon>Ascomycota</taxon>
        <taxon>Saccharomycotina</taxon>
        <taxon>Pichiomycetes</taxon>
        <taxon>Debaryomycetaceae</taxon>
        <taxon>Candida/Lodderomyces clade</taxon>
        <taxon>Candida</taxon>
    </lineage>
</organism>
<evidence type="ECO:0000313" key="4">
    <source>
        <dbReference type="Proteomes" id="UP000590412"/>
    </source>
</evidence>
<dbReference type="PANTHER" id="PTHR45617">
    <property type="entry name" value="LEUCINE RICH REPEAT FAMILY PROTEIN"/>
    <property type="match status" value="1"/>
</dbReference>
<protein>
    <submittedName>
        <fullName evidence="3">Leucine Rich repeats (2 copies) family protein</fullName>
    </submittedName>
</protein>
<name>A0A8X7NRS1_CANPA</name>
<accession>A0A8X7NRS1</accession>
<dbReference type="InterPro" id="IPR003591">
    <property type="entry name" value="Leu-rich_rpt_typical-subtyp"/>
</dbReference>
<proteinExistence type="predicted"/>
<dbReference type="Proteomes" id="UP000590412">
    <property type="component" value="Unassembled WGS sequence"/>
</dbReference>
<dbReference type="PANTHER" id="PTHR45617:SF165">
    <property type="entry name" value="COMMON DPR-INTERACTING PROTEIN-RELATED"/>
    <property type="match status" value="1"/>
</dbReference>
<dbReference type="AlphaFoldDB" id="A0A8X7NRS1"/>
<dbReference type="Pfam" id="PF13855">
    <property type="entry name" value="LRR_8"/>
    <property type="match status" value="2"/>
</dbReference>
<dbReference type="InterPro" id="IPR032675">
    <property type="entry name" value="LRR_dom_sf"/>
</dbReference>
<dbReference type="Gene3D" id="3.80.10.10">
    <property type="entry name" value="Ribonuclease Inhibitor"/>
    <property type="match status" value="2"/>
</dbReference>
<dbReference type="InterPro" id="IPR001611">
    <property type="entry name" value="Leu-rich_rpt"/>
</dbReference>
<dbReference type="SMART" id="SM00369">
    <property type="entry name" value="LRR_TYP"/>
    <property type="match status" value="4"/>
</dbReference>
<sequence>MKASYRYEITMARPVNMSIARSESDFMNAREFHMFDMYCVDEELEAVSKIYSKMVCMADLVELQQFLAMLKPSSKSKLHLDMDFCGWRYQRLDLTLLFESLDHIRNRVIGLSLRVSSRTEVNGEIDLDLFENMEVLKLNESKFKGSLSGLKQFSLQPVIATVELASSLQILQLADYNGIDVEVKGDASLDELSFTCSGEPVPEYVKKILMQMTYQGTTSIKYSYTGNDCVDDFLVLVAEVAKRKGFTLKSLAVEGPLVGVPPMYPTEELELCYNENDSLVCQLKLPPTLKKLKLVGHNNVDFGQLFDILPPSLERIDLSFVCGDWDNFKRDLSKFKRLKHLNLTSNWLQSLEDFIFPDFLEELILEGNNITTIEGVAFPKQLKTLNLNLNQIQKLSLGKSSPPLQRLNLDNNFVGSIQISSHNLEQLSATCTATETLSFLQAENVRYLKLTNCRFPPTQFLNLTKLQLENCYQIDNISFPSTIKELELASNNLTEIPPHILRLENLRYLGLSRNKIESAILTFCSNSLEVLDLSSNDIEKFHLTFPKGESKLKHLDLGYNQLRGFSVECLGDAENYNCFWELDLSGNALSKDQIDTLTEELPKSTKSLWATINETFAKNYIER</sequence>